<gene>
    <name evidence="3" type="ORF">PV06_11166</name>
</gene>
<sequence>MHLIFSLFKLWIVICWLPFCLCFGYPTDENGASRRSLSPLCNGHAELCSRRYSNVTYVTAHNSPFNQLGNPASNQAASIETQLDDGVRMLQFQTHFQDNELRLCHTSCKILDAGLLVDLLRRLRVWLANHPNEVVSVLMGNDNFIDVGNYTAPIVNSGLIDYVYHPPAANLDLDAWPTLGDMIQNNSRVVMMLDYKANFTHVPYILDEFLVMWETKFSPTDPSFPCTPERPPHQSDEVRRTKMMLMNHNLNQNFSIEGVEILVPYWTKLDQTNADHGNGSVGDAARHCETAWSRSPNFLLVDYYEDGNYPGSVFTVATEANSLTYAHSGSSDQLTAKITDVIFVYLGIVLIFMLPWS</sequence>
<dbReference type="OrthoDB" id="7984201at2759"/>
<reference evidence="3 4" key="1">
    <citation type="submission" date="2015-01" db="EMBL/GenBank/DDBJ databases">
        <title>The Genome Sequence of Exophiala oligosperma CBS72588.</title>
        <authorList>
            <consortium name="The Broad Institute Genomics Platform"/>
            <person name="Cuomo C."/>
            <person name="de Hoog S."/>
            <person name="Gorbushina A."/>
            <person name="Stielow B."/>
            <person name="Teixiera M."/>
            <person name="Abouelleil A."/>
            <person name="Chapman S.B."/>
            <person name="Priest M."/>
            <person name="Young S.K."/>
            <person name="Wortman J."/>
            <person name="Nusbaum C."/>
            <person name="Birren B."/>
        </authorList>
    </citation>
    <scope>NUCLEOTIDE SEQUENCE [LARGE SCALE GENOMIC DNA]</scope>
    <source>
        <strain evidence="3 4">CBS 72588</strain>
    </source>
</reference>
<dbReference type="STRING" id="215243.A0A0D2DLR1"/>
<keyword evidence="1" id="KW-1133">Transmembrane helix</keyword>
<dbReference type="EMBL" id="KN847351">
    <property type="protein sequence ID" value="KIW36654.1"/>
    <property type="molecule type" value="Genomic_DNA"/>
</dbReference>
<accession>A0A0D2DLR1</accession>
<dbReference type="GO" id="GO:0008081">
    <property type="term" value="F:phosphoric diester hydrolase activity"/>
    <property type="evidence" value="ECO:0007669"/>
    <property type="project" value="InterPro"/>
</dbReference>
<dbReference type="VEuPathDB" id="FungiDB:PV06_11166"/>
<keyword evidence="1" id="KW-0812">Transmembrane</keyword>
<dbReference type="Pfam" id="PF26146">
    <property type="entry name" value="PI-PLC_X"/>
    <property type="match status" value="1"/>
</dbReference>
<dbReference type="AlphaFoldDB" id="A0A0D2DLR1"/>
<feature type="signal peptide" evidence="2">
    <location>
        <begin position="1"/>
        <end position="22"/>
    </location>
</feature>
<name>A0A0D2DLR1_9EURO</name>
<dbReference type="InterPro" id="IPR051057">
    <property type="entry name" value="PI-PLC_domain"/>
</dbReference>
<keyword evidence="1" id="KW-0472">Membrane</keyword>
<dbReference type="PANTHER" id="PTHR13593">
    <property type="match status" value="1"/>
</dbReference>
<proteinExistence type="predicted"/>
<evidence type="ECO:0000256" key="2">
    <source>
        <dbReference type="SAM" id="SignalP"/>
    </source>
</evidence>
<dbReference type="PANTHER" id="PTHR13593:SF140">
    <property type="entry name" value="PLC-LIKE PHOSPHODIESTERASE"/>
    <property type="match status" value="1"/>
</dbReference>
<evidence type="ECO:0008006" key="5">
    <source>
        <dbReference type="Google" id="ProtNLM"/>
    </source>
</evidence>
<evidence type="ECO:0000313" key="4">
    <source>
        <dbReference type="Proteomes" id="UP000053342"/>
    </source>
</evidence>
<dbReference type="HOGENOM" id="CLU_037358_2_0_1"/>
<dbReference type="GeneID" id="27363240"/>
<organism evidence="3 4">
    <name type="scientific">Exophiala oligosperma</name>
    <dbReference type="NCBI Taxonomy" id="215243"/>
    <lineage>
        <taxon>Eukaryota</taxon>
        <taxon>Fungi</taxon>
        <taxon>Dikarya</taxon>
        <taxon>Ascomycota</taxon>
        <taxon>Pezizomycotina</taxon>
        <taxon>Eurotiomycetes</taxon>
        <taxon>Chaetothyriomycetidae</taxon>
        <taxon>Chaetothyriales</taxon>
        <taxon>Herpotrichiellaceae</taxon>
        <taxon>Exophiala</taxon>
    </lineage>
</organism>
<feature type="chain" id="PRO_5002240516" description="Phosphatidylinositol-specific phospholipase C X domain-containing protein" evidence="2">
    <location>
        <begin position="23"/>
        <end position="357"/>
    </location>
</feature>
<dbReference type="Proteomes" id="UP000053342">
    <property type="component" value="Unassembled WGS sequence"/>
</dbReference>
<protein>
    <recommendedName>
        <fullName evidence="5">Phosphatidylinositol-specific phospholipase C X domain-containing protein</fullName>
    </recommendedName>
</protein>
<dbReference type="Gene3D" id="3.20.20.190">
    <property type="entry name" value="Phosphatidylinositol (PI) phosphodiesterase"/>
    <property type="match status" value="1"/>
</dbReference>
<dbReference type="InterPro" id="IPR017946">
    <property type="entry name" value="PLC-like_Pdiesterase_TIM-brl"/>
</dbReference>
<keyword evidence="2" id="KW-0732">Signal</keyword>
<evidence type="ECO:0000313" key="3">
    <source>
        <dbReference type="EMBL" id="KIW36654.1"/>
    </source>
</evidence>
<keyword evidence="4" id="KW-1185">Reference proteome</keyword>
<dbReference type="SUPFAM" id="SSF51695">
    <property type="entry name" value="PLC-like phosphodiesterases"/>
    <property type="match status" value="1"/>
</dbReference>
<dbReference type="RefSeq" id="XP_016256870.1">
    <property type="nucleotide sequence ID" value="XM_016412794.1"/>
</dbReference>
<dbReference type="GO" id="GO:0006629">
    <property type="term" value="P:lipid metabolic process"/>
    <property type="evidence" value="ECO:0007669"/>
    <property type="project" value="InterPro"/>
</dbReference>
<feature type="transmembrane region" description="Helical" evidence="1">
    <location>
        <begin position="338"/>
        <end position="356"/>
    </location>
</feature>
<evidence type="ECO:0000256" key="1">
    <source>
        <dbReference type="SAM" id="Phobius"/>
    </source>
</evidence>